<gene>
    <name evidence="1" type="ORF">GCM10008933_25920</name>
</gene>
<comment type="caution">
    <text evidence="1">The sequence shown here is derived from an EMBL/GenBank/DDBJ whole genome shotgun (WGS) entry which is preliminary data.</text>
</comment>
<sequence length="558" mass="64364">MNQYVEAFIDNVWGQIIPVYERESKRIQELENRSRLQAGVNDYFKVSWKNGQQNGGGYGTIYIDLYEPFDWSDSSYKVEAGSYIEGLMEMKDEALLEELYSALRGQVEETFQSDRYGSRFFDYRMELILELERGSAALYRQEVLINEHKLQALKQELASFIQSKVLADLPVRPDKDDEFFFARHLLNPHFFAQKSDIIDPLIQRLNDKHHANRSRLEQWSYQYISALREWAEKQFLERYFDRTGNFGHEWLLKEGAKASLPNADAIEFFLYAALQIGRKEPDTRRKYLELAKQLGSEQAANYLQQGSGRYESMRHGSLFQGEANDILQTIDIRFASEEEAAYREALDYVISLLEQGFPKGYKLTLRSKAKNYLPVKKLAKSQQHQFFANCLQYPGLFPHVAEYAEAAMEEFAWYGDVEPGEKSAMPGTYAVFGLGLYSDAYYPLVKRYMELVDTEHQSVQDGYAEAFVEVHGLSVKLMPVLISILLGGNESAGAVKNIVIDSPELADALVHELAAKQDYQREYVLYRIFGSRSKLAQRAKKEASPLKDNLEKLLAWMR</sequence>
<accession>A0ABN0YFK2</accession>
<reference evidence="1 2" key="1">
    <citation type="journal article" date="2019" name="Int. J. Syst. Evol. Microbiol.">
        <title>The Global Catalogue of Microorganisms (GCM) 10K type strain sequencing project: providing services to taxonomists for standard genome sequencing and annotation.</title>
        <authorList>
            <consortium name="The Broad Institute Genomics Platform"/>
            <consortium name="The Broad Institute Genome Sequencing Center for Infectious Disease"/>
            <person name="Wu L."/>
            <person name="Ma J."/>
        </authorList>
    </citation>
    <scope>NUCLEOTIDE SEQUENCE [LARGE SCALE GENOMIC DNA]</scope>
    <source>
        <strain evidence="1 2">JCM 12774</strain>
    </source>
</reference>
<organism evidence="1 2">
    <name type="scientific">Paenibacillus motobuensis</name>
    <dbReference type="NCBI Taxonomy" id="295324"/>
    <lineage>
        <taxon>Bacteria</taxon>
        <taxon>Bacillati</taxon>
        <taxon>Bacillota</taxon>
        <taxon>Bacilli</taxon>
        <taxon>Bacillales</taxon>
        <taxon>Paenibacillaceae</taxon>
        <taxon>Paenibacillus</taxon>
    </lineage>
</organism>
<proteinExistence type="predicted"/>
<evidence type="ECO:0000313" key="2">
    <source>
        <dbReference type="Proteomes" id="UP001500340"/>
    </source>
</evidence>
<evidence type="ECO:0000313" key="1">
    <source>
        <dbReference type="EMBL" id="GAA0393899.1"/>
    </source>
</evidence>
<keyword evidence="2" id="KW-1185">Reference proteome</keyword>
<dbReference type="EMBL" id="BAAACX010000009">
    <property type="protein sequence ID" value="GAA0393899.1"/>
    <property type="molecule type" value="Genomic_DNA"/>
</dbReference>
<name>A0ABN0YFK2_9BACL</name>
<protein>
    <submittedName>
        <fullName evidence="1">DUF6138 family protein</fullName>
    </submittedName>
</protein>
<dbReference type="Proteomes" id="UP001500340">
    <property type="component" value="Unassembled WGS sequence"/>
</dbReference>
<dbReference type="Pfam" id="PF19635">
    <property type="entry name" value="DUF6138"/>
    <property type="match status" value="1"/>
</dbReference>
<dbReference type="RefSeq" id="WP_343861663.1">
    <property type="nucleotide sequence ID" value="NZ_BAAACX010000009.1"/>
</dbReference>
<dbReference type="InterPro" id="IPR046136">
    <property type="entry name" value="DUF6138"/>
</dbReference>